<dbReference type="InterPro" id="IPR036754">
    <property type="entry name" value="YbaK/aa-tRNA-synt-asso_dom_sf"/>
</dbReference>
<dbReference type="RefSeq" id="WP_147138372.1">
    <property type="nucleotide sequence ID" value="NZ_BAABIJ010000002.1"/>
</dbReference>
<sequence length="177" mass="18157">MRRLTVAGRVPATEAVHLLAAPVKQALSALPGADAGVMEIDADFADTAAFCERYGIPLDASANCVIVAGKRGETVGYAACMALATTRVNVNTVVRRRMGARKASFAPMADAVEMTGMEYGGITPVGLPADWPVLVDRAVAEAGEVVVGSGIRGSKLIVTGEFLAALPGAEVVDDLAS</sequence>
<dbReference type="OrthoDB" id="9796920at2"/>
<dbReference type="GO" id="GO:0002161">
    <property type="term" value="F:aminoacyl-tRNA deacylase activity"/>
    <property type="evidence" value="ECO:0007669"/>
    <property type="project" value="InterPro"/>
</dbReference>
<dbReference type="SUPFAM" id="SSF55826">
    <property type="entry name" value="YbaK/ProRS associated domain"/>
    <property type="match status" value="1"/>
</dbReference>
<comment type="caution">
    <text evidence="2">The sequence shown here is derived from an EMBL/GenBank/DDBJ whole genome shotgun (WGS) entry which is preliminary data.</text>
</comment>
<gene>
    <name evidence="2" type="ORF">LX16_2510</name>
</gene>
<name>A0A562V1Q5_9ACTN</name>
<accession>A0A562V1Q5</accession>
<dbReference type="EMBL" id="VLLL01000006">
    <property type="protein sequence ID" value="TWJ11775.1"/>
    <property type="molecule type" value="Genomic_DNA"/>
</dbReference>
<feature type="domain" description="YbaK/aminoacyl-tRNA synthetase-associated" evidence="1">
    <location>
        <begin position="45"/>
        <end position="162"/>
    </location>
</feature>
<dbReference type="CDD" id="cd04939">
    <property type="entry name" value="PA2301"/>
    <property type="match status" value="1"/>
</dbReference>
<dbReference type="Gene3D" id="3.90.960.10">
    <property type="entry name" value="YbaK/aminoacyl-tRNA synthetase-associated domain"/>
    <property type="match status" value="1"/>
</dbReference>
<protein>
    <submittedName>
        <fullName evidence="2">Prolyl-tRNA editing enzyme YbaK/EbsC (Cys-tRNA(Pro) deacylase)</fullName>
    </submittedName>
</protein>
<organism evidence="2 3">
    <name type="scientific">Stackebrandtia albiflava</name>
    <dbReference type="NCBI Taxonomy" id="406432"/>
    <lineage>
        <taxon>Bacteria</taxon>
        <taxon>Bacillati</taxon>
        <taxon>Actinomycetota</taxon>
        <taxon>Actinomycetes</taxon>
        <taxon>Glycomycetales</taxon>
        <taxon>Glycomycetaceae</taxon>
        <taxon>Stackebrandtia</taxon>
    </lineage>
</organism>
<reference evidence="2 3" key="1">
    <citation type="journal article" date="2013" name="Stand. Genomic Sci.">
        <title>Genomic Encyclopedia of Type Strains, Phase I: The one thousand microbial genomes (KMG-I) project.</title>
        <authorList>
            <person name="Kyrpides N.C."/>
            <person name="Woyke T."/>
            <person name="Eisen J.A."/>
            <person name="Garrity G."/>
            <person name="Lilburn T.G."/>
            <person name="Beck B.J."/>
            <person name="Whitman W.B."/>
            <person name="Hugenholtz P."/>
            <person name="Klenk H.P."/>
        </authorList>
    </citation>
    <scope>NUCLEOTIDE SEQUENCE [LARGE SCALE GENOMIC DNA]</scope>
    <source>
        <strain evidence="2 3">DSM 45044</strain>
    </source>
</reference>
<keyword evidence="3" id="KW-1185">Reference proteome</keyword>
<dbReference type="PANTHER" id="PTHR30411:SF1">
    <property type="entry name" value="CYTOPLASMIC PROTEIN"/>
    <property type="match status" value="1"/>
</dbReference>
<dbReference type="PANTHER" id="PTHR30411">
    <property type="entry name" value="CYTOPLASMIC PROTEIN"/>
    <property type="match status" value="1"/>
</dbReference>
<evidence type="ECO:0000259" key="1">
    <source>
        <dbReference type="Pfam" id="PF04073"/>
    </source>
</evidence>
<evidence type="ECO:0000313" key="3">
    <source>
        <dbReference type="Proteomes" id="UP000321617"/>
    </source>
</evidence>
<dbReference type="InterPro" id="IPR007214">
    <property type="entry name" value="YbaK/aa-tRNA-synth-assoc-dom"/>
</dbReference>
<proteinExistence type="predicted"/>
<evidence type="ECO:0000313" key="2">
    <source>
        <dbReference type="EMBL" id="TWJ11775.1"/>
    </source>
</evidence>
<dbReference type="Proteomes" id="UP000321617">
    <property type="component" value="Unassembled WGS sequence"/>
</dbReference>
<dbReference type="AlphaFoldDB" id="A0A562V1Q5"/>
<dbReference type="Pfam" id="PF04073">
    <property type="entry name" value="tRNA_edit"/>
    <property type="match status" value="1"/>
</dbReference>